<evidence type="ECO:0000256" key="2">
    <source>
        <dbReference type="ARBA" id="ARBA00022617"/>
    </source>
</evidence>
<gene>
    <name evidence="11" type="ORF">SAMN05518684_12117</name>
</gene>
<dbReference type="Pfam" id="PF13442">
    <property type="entry name" value="Cytochrome_CBB3"/>
    <property type="match status" value="1"/>
</dbReference>
<keyword evidence="5 7" id="KW-0408">Iron</keyword>
<evidence type="ECO:0000256" key="1">
    <source>
        <dbReference type="ARBA" id="ARBA00022448"/>
    </source>
</evidence>
<evidence type="ECO:0000256" key="4">
    <source>
        <dbReference type="ARBA" id="ARBA00022982"/>
    </source>
</evidence>
<keyword evidence="12" id="KW-1185">Reference proteome</keyword>
<dbReference type="AlphaFoldDB" id="A0A1H9WXN4"/>
<comment type="PTM">
    <text evidence="6">Binds 1 heme c group covalently per subunit.</text>
</comment>
<dbReference type="Proteomes" id="UP000198571">
    <property type="component" value="Unassembled WGS sequence"/>
</dbReference>
<dbReference type="OrthoDB" id="7933886at2"/>
<reference evidence="12" key="1">
    <citation type="submission" date="2016-10" db="EMBL/GenBank/DDBJ databases">
        <authorList>
            <person name="Varghese N."/>
            <person name="Submissions S."/>
        </authorList>
    </citation>
    <scope>NUCLEOTIDE SEQUENCE [LARGE SCALE GENOMIC DNA]</scope>
    <source>
        <strain evidence="12">S9</strain>
    </source>
</reference>
<dbReference type="InterPro" id="IPR051811">
    <property type="entry name" value="Cytochrome_c550/c551-like"/>
</dbReference>
<feature type="compositionally biased region" description="Polar residues" evidence="8">
    <location>
        <begin position="31"/>
        <end position="41"/>
    </location>
</feature>
<dbReference type="SUPFAM" id="SSF46626">
    <property type="entry name" value="Cytochrome c"/>
    <property type="match status" value="1"/>
</dbReference>
<sequence>MKKFLFAMFGAVLVLGACGDNGGNDEDQPVNDGNNAETTDNAADEGTYDLANGEELYAQNCASCHGGDLEGASGPNLQGSSQDEVRSAIEAGPGTMPADLVTGDDADDVAAWVADQ</sequence>
<accession>A0A1H9WXN4</accession>
<keyword evidence="9" id="KW-0732">Signal</keyword>
<feature type="binding site" description="axial binding residue" evidence="7">
    <location>
        <position position="65"/>
    </location>
    <ligand>
        <name>heme c</name>
        <dbReference type="ChEBI" id="CHEBI:61717"/>
    </ligand>
    <ligandPart>
        <name>Fe</name>
        <dbReference type="ChEBI" id="CHEBI:18248"/>
    </ligandPart>
</feature>
<evidence type="ECO:0000256" key="5">
    <source>
        <dbReference type="ARBA" id="ARBA00023004"/>
    </source>
</evidence>
<dbReference type="InterPro" id="IPR009056">
    <property type="entry name" value="Cyt_c-like_dom"/>
</dbReference>
<feature type="domain" description="Cytochrome c" evidence="10">
    <location>
        <begin position="48"/>
        <end position="116"/>
    </location>
</feature>
<dbReference type="PROSITE" id="PS51257">
    <property type="entry name" value="PROKAR_LIPOPROTEIN"/>
    <property type="match status" value="1"/>
</dbReference>
<evidence type="ECO:0000256" key="8">
    <source>
        <dbReference type="SAM" id="MobiDB-lite"/>
    </source>
</evidence>
<dbReference type="EMBL" id="FOGT01000021">
    <property type="protein sequence ID" value="SES38615.1"/>
    <property type="molecule type" value="Genomic_DNA"/>
</dbReference>
<dbReference type="PANTHER" id="PTHR37823">
    <property type="entry name" value="CYTOCHROME C-553-LIKE"/>
    <property type="match status" value="1"/>
</dbReference>
<dbReference type="STRING" id="1601833.SAMN05518684_12117"/>
<dbReference type="RefSeq" id="WP_093055429.1">
    <property type="nucleotide sequence ID" value="NZ_FOGT01000021.1"/>
</dbReference>
<dbReference type="PANTHER" id="PTHR37823:SF4">
    <property type="entry name" value="MENAQUINOL-CYTOCHROME C REDUCTASE CYTOCHROME B_C SUBUNIT"/>
    <property type="match status" value="1"/>
</dbReference>
<evidence type="ECO:0000256" key="7">
    <source>
        <dbReference type="PIRSR" id="PIRSR000025-2"/>
    </source>
</evidence>
<keyword evidence="1" id="KW-0813">Transport</keyword>
<dbReference type="InterPro" id="IPR012218">
    <property type="entry name" value="Cyt_c_BACSU-c550-type"/>
</dbReference>
<proteinExistence type="predicted"/>
<keyword evidence="4" id="KW-0249">Electron transport</keyword>
<feature type="binding site" description="covalent" evidence="6">
    <location>
        <position position="64"/>
    </location>
    <ligand>
        <name>heme c</name>
        <dbReference type="ChEBI" id="CHEBI:61717"/>
    </ligand>
</feature>
<dbReference type="InterPro" id="IPR036909">
    <property type="entry name" value="Cyt_c-like_dom_sf"/>
</dbReference>
<keyword evidence="2 6" id="KW-0349">Heme</keyword>
<evidence type="ECO:0000313" key="12">
    <source>
        <dbReference type="Proteomes" id="UP000198571"/>
    </source>
</evidence>
<evidence type="ECO:0000256" key="6">
    <source>
        <dbReference type="PIRSR" id="PIRSR000025-1"/>
    </source>
</evidence>
<dbReference type="PROSITE" id="PS51007">
    <property type="entry name" value="CYTC"/>
    <property type="match status" value="1"/>
</dbReference>
<evidence type="ECO:0000256" key="9">
    <source>
        <dbReference type="SAM" id="SignalP"/>
    </source>
</evidence>
<dbReference type="Gene3D" id="1.10.760.10">
    <property type="entry name" value="Cytochrome c-like domain"/>
    <property type="match status" value="1"/>
</dbReference>
<name>A0A1H9WXN4_9BACI</name>
<dbReference type="GO" id="GO:0005506">
    <property type="term" value="F:iron ion binding"/>
    <property type="evidence" value="ECO:0007669"/>
    <property type="project" value="InterPro"/>
</dbReference>
<keyword evidence="3 7" id="KW-0479">Metal-binding</keyword>
<feature type="signal peptide" evidence="9">
    <location>
        <begin position="1"/>
        <end position="19"/>
    </location>
</feature>
<dbReference type="GO" id="GO:0020037">
    <property type="term" value="F:heme binding"/>
    <property type="evidence" value="ECO:0007669"/>
    <property type="project" value="InterPro"/>
</dbReference>
<dbReference type="PIRSF" id="PIRSF000025">
    <property type="entry name" value="Cytc_Bsub_c550"/>
    <property type="match status" value="1"/>
</dbReference>
<protein>
    <submittedName>
        <fullName evidence="11">Cytochrome c551</fullName>
    </submittedName>
</protein>
<evidence type="ECO:0000259" key="10">
    <source>
        <dbReference type="PROSITE" id="PS51007"/>
    </source>
</evidence>
<evidence type="ECO:0000256" key="3">
    <source>
        <dbReference type="ARBA" id="ARBA00022723"/>
    </source>
</evidence>
<feature type="binding site" description="axial binding residue" evidence="7">
    <location>
        <position position="96"/>
    </location>
    <ligand>
        <name>heme c</name>
        <dbReference type="ChEBI" id="CHEBI:61717"/>
    </ligand>
    <ligandPart>
        <name>Fe</name>
        <dbReference type="ChEBI" id="CHEBI:18248"/>
    </ligandPart>
</feature>
<feature type="chain" id="PRO_5039631968" evidence="9">
    <location>
        <begin position="20"/>
        <end position="116"/>
    </location>
</feature>
<evidence type="ECO:0000313" key="11">
    <source>
        <dbReference type="EMBL" id="SES38615.1"/>
    </source>
</evidence>
<dbReference type="GO" id="GO:0016020">
    <property type="term" value="C:membrane"/>
    <property type="evidence" value="ECO:0007669"/>
    <property type="project" value="InterPro"/>
</dbReference>
<dbReference type="GO" id="GO:0009055">
    <property type="term" value="F:electron transfer activity"/>
    <property type="evidence" value="ECO:0007669"/>
    <property type="project" value="InterPro"/>
</dbReference>
<feature type="region of interest" description="Disordered" evidence="8">
    <location>
        <begin position="20"/>
        <end position="45"/>
    </location>
</feature>
<organism evidence="11 12">
    <name type="scientific">Salipaludibacillus aurantiacus</name>
    <dbReference type="NCBI Taxonomy" id="1601833"/>
    <lineage>
        <taxon>Bacteria</taxon>
        <taxon>Bacillati</taxon>
        <taxon>Bacillota</taxon>
        <taxon>Bacilli</taxon>
        <taxon>Bacillales</taxon>
        <taxon>Bacillaceae</taxon>
    </lineage>
</organism>
<feature type="binding site" description="covalent" evidence="6">
    <location>
        <position position="61"/>
    </location>
    <ligand>
        <name>heme c</name>
        <dbReference type="ChEBI" id="CHEBI:61717"/>
    </ligand>
</feature>